<organism evidence="1 2">
    <name type="scientific">Xylanibacter ruminicola</name>
    <name type="common">Prevotella ruminicola</name>
    <dbReference type="NCBI Taxonomy" id="839"/>
    <lineage>
        <taxon>Bacteria</taxon>
        <taxon>Pseudomonadati</taxon>
        <taxon>Bacteroidota</taxon>
        <taxon>Bacteroidia</taxon>
        <taxon>Bacteroidales</taxon>
        <taxon>Prevotellaceae</taxon>
        <taxon>Xylanibacter</taxon>
    </lineage>
</organism>
<evidence type="ECO:0000313" key="2">
    <source>
        <dbReference type="Proteomes" id="UP000184130"/>
    </source>
</evidence>
<dbReference type="RefSeq" id="WP_175549445.1">
    <property type="nucleotide sequence ID" value="NZ_FRBD01000011.1"/>
</dbReference>
<reference evidence="1 2" key="1">
    <citation type="submission" date="2016-11" db="EMBL/GenBank/DDBJ databases">
        <authorList>
            <person name="Jaros S."/>
            <person name="Januszkiewicz K."/>
            <person name="Wedrychowicz H."/>
        </authorList>
    </citation>
    <scope>NUCLEOTIDE SEQUENCE [LARGE SCALE GENOMIC DNA]</scope>
    <source>
        <strain evidence="1 2">KHT3</strain>
    </source>
</reference>
<proteinExistence type="predicted"/>
<evidence type="ECO:0000313" key="1">
    <source>
        <dbReference type="EMBL" id="SHK74030.1"/>
    </source>
</evidence>
<protein>
    <submittedName>
        <fullName evidence="1">Uncharacterized protein</fullName>
    </submittedName>
</protein>
<sequence>MAKPIEPTPVLKGDDAYEFVAEMEKQKKASAEEKARVAKGAAFIRSLLTFSF</sequence>
<dbReference type="AlphaFoldDB" id="A0A1M6UXV7"/>
<gene>
    <name evidence="1" type="ORF">SAMN05216463_1115</name>
</gene>
<accession>A0A1M6UXV7</accession>
<name>A0A1M6UXV7_XYLRU</name>
<dbReference type="Proteomes" id="UP000184130">
    <property type="component" value="Unassembled WGS sequence"/>
</dbReference>
<dbReference type="EMBL" id="FRBD01000011">
    <property type="protein sequence ID" value="SHK74030.1"/>
    <property type="molecule type" value="Genomic_DNA"/>
</dbReference>